<evidence type="ECO:0000313" key="2">
    <source>
        <dbReference type="Proteomes" id="UP000184386"/>
    </source>
</evidence>
<name>A0A1M6KAW8_9FIRM</name>
<gene>
    <name evidence="1" type="ORF">SAMN02745136_00384</name>
</gene>
<dbReference type="STRING" id="1121322.SAMN02745136_00384"/>
<dbReference type="RefSeq" id="WP_073272381.1">
    <property type="nucleotide sequence ID" value="NZ_FRAC01000006.1"/>
</dbReference>
<dbReference type="AlphaFoldDB" id="A0A1M6KAW8"/>
<protein>
    <submittedName>
        <fullName evidence="1">Uncharacterized protein</fullName>
    </submittedName>
</protein>
<accession>A0A1M6KAW8</accession>
<dbReference type="EMBL" id="FRAC01000006">
    <property type="protein sequence ID" value="SHJ56037.1"/>
    <property type="molecule type" value="Genomic_DNA"/>
</dbReference>
<reference evidence="1 2" key="1">
    <citation type="submission" date="2016-11" db="EMBL/GenBank/DDBJ databases">
        <authorList>
            <person name="Jaros S."/>
            <person name="Januszkiewicz K."/>
            <person name="Wedrychowicz H."/>
        </authorList>
    </citation>
    <scope>NUCLEOTIDE SEQUENCE [LARGE SCALE GENOMIC DNA]</scope>
    <source>
        <strain evidence="1 2">DSM 15929</strain>
    </source>
</reference>
<proteinExistence type="predicted"/>
<keyword evidence="2" id="KW-1185">Reference proteome</keyword>
<evidence type="ECO:0000313" key="1">
    <source>
        <dbReference type="EMBL" id="SHJ56037.1"/>
    </source>
</evidence>
<sequence>MEDKLKRCIDFYSVWKKAINQEFSLEKAINQDVHEINIDGMANSRIKELTTGAKCDEAARKVRTTLESIFQPGVSLAHKE</sequence>
<organism evidence="1 2">
    <name type="scientific">Anaerocolumna jejuensis DSM 15929</name>
    <dbReference type="NCBI Taxonomy" id="1121322"/>
    <lineage>
        <taxon>Bacteria</taxon>
        <taxon>Bacillati</taxon>
        <taxon>Bacillota</taxon>
        <taxon>Clostridia</taxon>
        <taxon>Lachnospirales</taxon>
        <taxon>Lachnospiraceae</taxon>
        <taxon>Anaerocolumna</taxon>
    </lineage>
</organism>
<dbReference type="OrthoDB" id="2087213at2"/>
<dbReference type="Proteomes" id="UP000184386">
    <property type="component" value="Unassembled WGS sequence"/>
</dbReference>